<protein>
    <submittedName>
        <fullName evidence="1">Uncharacterized protein</fullName>
    </submittedName>
</protein>
<sequence>MRVGFSTQCGKTRLGKLSNPCLQSDFKPVRGGLSKRSSSWLMERATLFPGTKAMLNPSKSDCITILSAASELADDSMLPLDPSRLGLSRNGMLTAAAFLTERACFRRYQEGDGHYAVGALSLQGRLRLEQLCNG</sequence>
<reference evidence="1 2" key="1">
    <citation type="submission" date="2023-07" db="EMBL/GenBank/DDBJ databases">
        <title>Sorghum-associated microbial communities from plants grown in Nebraska, USA.</title>
        <authorList>
            <person name="Schachtman D."/>
        </authorList>
    </citation>
    <scope>NUCLEOTIDE SEQUENCE [LARGE SCALE GENOMIC DNA]</scope>
    <source>
        <strain evidence="1 2">DS1316</strain>
    </source>
</reference>
<evidence type="ECO:0000313" key="2">
    <source>
        <dbReference type="Proteomes" id="UP001264340"/>
    </source>
</evidence>
<proteinExistence type="predicted"/>
<name>A0ABU1LXC4_9BURK</name>
<comment type="caution">
    <text evidence="1">The sequence shown here is derived from an EMBL/GenBank/DDBJ whole genome shotgun (WGS) entry which is preliminary data.</text>
</comment>
<gene>
    <name evidence="1" type="ORF">J2804_004775</name>
</gene>
<organism evidence="1 2">
    <name type="scientific">Paraburkholderia terricola</name>
    <dbReference type="NCBI Taxonomy" id="169427"/>
    <lineage>
        <taxon>Bacteria</taxon>
        <taxon>Pseudomonadati</taxon>
        <taxon>Pseudomonadota</taxon>
        <taxon>Betaproteobacteria</taxon>
        <taxon>Burkholderiales</taxon>
        <taxon>Burkholderiaceae</taxon>
        <taxon>Paraburkholderia</taxon>
    </lineage>
</organism>
<dbReference type="Proteomes" id="UP001264340">
    <property type="component" value="Unassembled WGS sequence"/>
</dbReference>
<evidence type="ECO:0000313" key="1">
    <source>
        <dbReference type="EMBL" id="MDR6411347.1"/>
    </source>
</evidence>
<dbReference type="EMBL" id="JAVDRP010000010">
    <property type="protein sequence ID" value="MDR6411347.1"/>
    <property type="molecule type" value="Genomic_DNA"/>
</dbReference>
<accession>A0ABU1LXC4</accession>
<keyword evidence="2" id="KW-1185">Reference proteome</keyword>